<feature type="binding site" evidence="7">
    <location>
        <position position="206"/>
    </location>
    <ligand>
        <name>ATP</name>
        <dbReference type="ChEBI" id="CHEBI:30616"/>
    </ligand>
</feature>
<dbReference type="InterPro" id="IPR050538">
    <property type="entry name" value="MAP_kinase_kinase_kinase"/>
</dbReference>
<evidence type="ECO:0000256" key="2">
    <source>
        <dbReference type="ARBA" id="ARBA00022527"/>
    </source>
</evidence>
<dbReference type="CDD" id="cd06606">
    <property type="entry name" value="STKc_MAPKKK"/>
    <property type="match status" value="1"/>
</dbReference>
<evidence type="ECO:0000313" key="10">
    <source>
        <dbReference type="EMBL" id="CEP00750.1"/>
    </source>
</evidence>
<evidence type="ECO:0000256" key="1">
    <source>
        <dbReference type="ARBA" id="ARBA00006529"/>
    </source>
</evidence>
<dbReference type="PANTHER" id="PTHR48016">
    <property type="entry name" value="MAP KINASE KINASE KINASE SSK2-RELATED-RELATED"/>
    <property type="match status" value="1"/>
</dbReference>
<evidence type="ECO:0000256" key="8">
    <source>
        <dbReference type="SAM" id="MobiDB-lite"/>
    </source>
</evidence>
<keyword evidence="5" id="KW-0418">Kinase</keyword>
<evidence type="ECO:0000256" key="4">
    <source>
        <dbReference type="ARBA" id="ARBA00022741"/>
    </source>
</evidence>
<dbReference type="FunFam" id="1.10.510.10:FF:000071">
    <property type="entry name" value="Mitogen-activated protein kinase kinase kinase 3 isoform 2"/>
    <property type="match status" value="1"/>
</dbReference>
<dbReference type="STRING" id="37360.A0A0G4IZM3"/>
<keyword evidence="6 7" id="KW-0067">ATP-binding</keyword>
<dbReference type="Proteomes" id="UP000290189">
    <property type="component" value="Unassembled WGS sequence"/>
</dbReference>
<dbReference type="FunFam" id="3.30.200.20:FF:000387">
    <property type="entry name" value="Serine/threonine-protein kinase STE11"/>
    <property type="match status" value="1"/>
</dbReference>
<organism evidence="10 12">
    <name type="scientific">Plasmodiophora brassicae</name>
    <name type="common">Clubroot disease agent</name>
    <dbReference type="NCBI Taxonomy" id="37360"/>
    <lineage>
        <taxon>Eukaryota</taxon>
        <taxon>Sar</taxon>
        <taxon>Rhizaria</taxon>
        <taxon>Endomyxa</taxon>
        <taxon>Phytomyxea</taxon>
        <taxon>Plasmodiophorida</taxon>
        <taxon>Plasmodiophoridae</taxon>
        <taxon>Plasmodiophora</taxon>
    </lineage>
</organism>
<feature type="region of interest" description="Disordered" evidence="8">
    <location>
        <begin position="438"/>
        <end position="462"/>
    </location>
</feature>
<evidence type="ECO:0000256" key="6">
    <source>
        <dbReference type="ARBA" id="ARBA00022840"/>
    </source>
</evidence>
<dbReference type="SMART" id="SM00220">
    <property type="entry name" value="S_TKc"/>
    <property type="match status" value="1"/>
</dbReference>
<dbReference type="PANTHER" id="PTHR48016:SF56">
    <property type="entry name" value="MAPKK KINASE"/>
    <property type="match status" value="1"/>
</dbReference>
<dbReference type="PROSITE" id="PS50011">
    <property type="entry name" value="PROTEIN_KINASE_DOM"/>
    <property type="match status" value="1"/>
</dbReference>
<dbReference type="PROSITE" id="PS00107">
    <property type="entry name" value="PROTEIN_KINASE_ATP"/>
    <property type="match status" value="1"/>
</dbReference>
<dbReference type="AlphaFoldDB" id="A0A0G4IZM3"/>
<dbReference type="Gene3D" id="1.10.510.10">
    <property type="entry name" value="Transferase(Phosphotransferase) domain 1"/>
    <property type="match status" value="1"/>
</dbReference>
<gene>
    <name evidence="10" type="ORF">PBRA_001804</name>
    <name evidence="11" type="ORF">PLBR_LOCUS983</name>
</gene>
<evidence type="ECO:0000256" key="7">
    <source>
        <dbReference type="PROSITE-ProRule" id="PRU10141"/>
    </source>
</evidence>
<dbReference type="SUPFAM" id="SSF56112">
    <property type="entry name" value="Protein kinase-like (PK-like)"/>
    <property type="match status" value="1"/>
</dbReference>
<keyword evidence="12" id="KW-1185">Reference proteome</keyword>
<name>A0A0G4IZM3_PLABS</name>
<dbReference type="InterPro" id="IPR011009">
    <property type="entry name" value="Kinase-like_dom_sf"/>
</dbReference>
<geneLocation type="mitochondrion" evidence="11"/>
<dbReference type="OrthoDB" id="266718at2759"/>
<keyword evidence="4 7" id="KW-0547">Nucleotide-binding</keyword>
<keyword evidence="11" id="KW-0496">Mitochondrion</keyword>
<dbReference type="GO" id="GO:0005524">
    <property type="term" value="F:ATP binding"/>
    <property type="evidence" value="ECO:0007669"/>
    <property type="project" value="UniProtKB-UniRule"/>
</dbReference>
<dbReference type="PRINTS" id="PR00109">
    <property type="entry name" value="TYRKINASE"/>
</dbReference>
<dbReference type="OMA" id="QREWPAS"/>
<comment type="similarity">
    <text evidence="1">Belongs to the protein kinase superfamily. STE Ser/Thr protein kinase family. MAP kinase kinase kinase subfamily.</text>
</comment>
<sequence length="525" mass="57206">MGANQSDTRKKDRRRQRVVVHDSDLEDDDVVGVFANGDGSVVACASSSSVADRDESSTRDDDRALTILGSRMPSSAHTILSPPSSTMLTDDDIEEIVSIYMGPRLVTTTGTITQVANEALSTTSASATVTSAAMALSSVQLEQMVIESDNYYDECERRLYEMPRPTASVADPAPFTWQRGELLGSGAFGSVYLALNTDEGKWFAAKQVALSVDDADRGDDTNQFVQALVQEIAVLKTLQHENIVQYYGTERTADTLNIFLEYVPGGSIASIIKRFGKFNENLVRVYTRQILYGLEYLHRHQIMHRDIKGANILVDTNGVCKLADFGAAARLADITQAQRRAIHGTPYWMAPEVIKQVGHGRQADIWSVGCTVIEMVTGKPPWHQFKTPVAALFHIAGTTSPPALPDDLSPSLRDFILSCMHRDPSKRPNAMRLLEHPYLKNGADPPSAATPSSPASAEGDAVADQARISDYLSARRASHLDSMRRSLVTRQGADDAPGPGDLSHDVAGDLAADSFSRSQSRRHSE</sequence>
<evidence type="ECO:0000256" key="5">
    <source>
        <dbReference type="ARBA" id="ARBA00022777"/>
    </source>
</evidence>
<dbReference type="GO" id="GO:0004674">
    <property type="term" value="F:protein serine/threonine kinase activity"/>
    <property type="evidence" value="ECO:0007669"/>
    <property type="project" value="UniProtKB-KW"/>
</dbReference>
<dbReference type="InterPro" id="IPR001245">
    <property type="entry name" value="Ser-Thr/Tyr_kinase_cat_dom"/>
</dbReference>
<keyword evidence="3" id="KW-0808">Transferase</keyword>
<proteinExistence type="inferred from homology"/>
<feature type="domain" description="Protein kinase" evidence="9">
    <location>
        <begin position="177"/>
        <end position="439"/>
    </location>
</feature>
<dbReference type="InterPro" id="IPR008271">
    <property type="entry name" value="Ser/Thr_kinase_AS"/>
</dbReference>
<dbReference type="PROSITE" id="PS00108">
    <property type="entry name" value="PROTEIN_KINASE_ST"/>
    <property type="match status" value="1"/>
</dbReference>
<feature type="region of interest" description="Disordered" evidence="8">
    <location>
        <begin position="1"/>
        <end position="21"/>
    </location>
</feature>
<dbReference type="Proteomes" id="UP000039324">
    <property type="component" value="Unassembled WGS sequence"/>
</dbReference>
<dbReference type="InterPro" id="IPR017441">
    <property type="entry name" value="Protein_kinase_ATP_BS"/>
</dbReference>
<accession>A0A0G4IZM3</accession>
<evidence type="ECO:0000259" key="9">
    <source>
        <dbReference type="PROSITE" id="PS50011"/>
    </source>
</evidence>
<keyword evidence="2" id="KW-0723">Serine/threonine-protein kinase</keyword>
<dbReference type="EMBL" id="OVEO01000002">
    <property type="protein sequence ID" value="SPQ93768.1"/>
    <property type="molecule type" value="Genomic_DNA"/>
</dbReference>
<dbReference type="Pfam" id="PF00069">
    <property type="entry name" value="Pkinase"/>
    <property type="match status" value="1"/>
</dbReference>
<reference evidence="11 13" key="2">
    <citation type="submission" date="2018-03" db="EMBL/GenBank/DDBJ databases">
        <authorList>
            <person name="Fogelqvist J."/>
        </authorList>
    </citation>
    <scope>NUCLEOTIDE SEQUENCE [LARGE SCALE GENOMIC DNA]</scope>
</reference>
<feature type="region of interest" description="Disordered" evidence="8">
    <location>
        <begin position="480"/>
        <end position="525"/>
    </location>
</feature>
<evidence type="ECO:0000313" key="11">
    <source>
        <dbReference type="EMBL" id="SPQ93768.1"/>
    </source>
</evidence>
<reference evidence="10 12" key="1">
    <citation type="submission" date="2015-02" db="EMBL/GenBank/DDBJ databases">
        <authorList>
            <person name="Chooi Y.-H."/>
        </authorList>
    </citation>
    <scope>NUCLEOTIDE SEQUENCE [LARGE SCALE GENOMIC DNA]</scope>
    <source>
        <strain evidence="10">E3</strain>
    </source>
</reference>
<evidence type="ECO:0000313" key="12">
    <source>
        <dbReference type="Proteomes" id="UP000039324"/>
    </source>
</evidence>
<protein>
    <recommendedName>
        <fullName evidence="9">Protein kinase domain-containing protein</fullName>
    </recommendedName>
</protein>
<dbReference type="EMBL" id="CDSF01000101">
    <property type="protein sequence ID" value="CEP00750.1"/>
    <property type="molecule type" value="Genomic_DNA"/>
</dbReference>
<dbReference type="InterPro" id="IPR000719">
    <property type="entry name" value="Prot_kinase_dom"/>
</dbReference>
<feature type="compositionally biased region" description="Low complexity" evidence="8">
    <location>
        <begin position="445"/>
        <end position="457"/>
    </location>
</feature>
<evidence type="ECO:0000256" key="3">
    <source>
        <dbReference type="ARBA" id="ARBA00022679"/>
    </source>
</evidence>
<evidence type="ECO:0000313" key="13">
    <source>
        <dbReference type="Proteomes" id="UP000290189"/>
    </source>
</evidence>